<dbReference type="Gene3D" id="3.30.2350.10">
    <property type="entry name" value="Pseudouridine synthase"/>
    <property type="match status" value="1"/>
</dbReference>
<dbReference type="InterPro" id="IPR002501">
    <property type="entry name" value="PsdUridine_synth_N"/>
</dbReference>
<organism evidence="8 9">
    <name type="scientific">Sharpea azabuensis</name>
    <dbReference type="NCBI Taxonomy" id="322505"/>
    <lineage>
        <taxon>Bacteria</taxon>
        <taxon>Bacillati</taxon>
        <taxon>Bacillota</taxon>
        <taxon>Erysipelotrichia</taxon>
        <taxon>Erysipelotrichales</taxon>
        <taxon>Coprobacillaceae</taxon>
        <taxon>Sharpea</taxon>
    </lineage>
</organism>
<dbReference type="NCBIfam" id="TIGR00431">
    <property type="entry name" value="TruB"/>
    <property type="match status" value="1"/>
</dbReference>
<sequence length="279" mass="31048">MNDGLIIINKPAGYTSHDIVNIVRKTLHTKKVGHAGTLDPDAMGVLVVAVNKATKALQFLTAENKEYIATLKLGASTDTMDASGTVLDEKIFHGYDNLIEVLDSFLGDSMQVPPMYSAIKINGKKLYEYAREGKEVKVDPRPIHIDEIKLLKEEDDEITFRVNCSKGTYIRSLCFDIAKKLGYPGYMKTLIRSRSGDFDLSQGCTLDELKEGHYKMIALKDAFASMDHYILEDESIALNGKRIDESYDHNIAVFNKKGDILAIYGPDGAGRMKSLRGLF</sequence>
<evidence type="ECO:0000313" key="8">
    <source>
        <dbReference type="EMBL" id="SEJ10114.1"/>
    </source>
</evidence>
<dbReference type="InterPro" id="IPR032819">
    <property type="entry name" value="TruB_C"/>
</dbReference>
<protein>
    <recommendedName>
        <fullName evidence="5">tRNA pseudouridine synthase B</fullName>
        <ecNumber evidence="5">5.4.99.25</ecNumber>
    </recommendedName>
    <alternativeName>
        <fullName evidence="5">tRNA pseudouridine(55) synthase</fullName>
        <shortName evidence="5">Psi55 synthase</shortName>
    </alternativeName>
    <alternativeName>
        <fullName evidence="5">tRNA pseudouridylate synthase</fullName>
    </alternativeName>
    <alternativeName>
        <fullName evidence="5">tRNA-uridine isomerase</fullName>
    </alternativeName>
</protein>
<dbReference type="eggNOG" id="COG0130">
    <property type="taxonomic scope" value="Bacteria"/>
</dbReference>
<reference evidence="9" key="1">
    <citation type="submission" date="2016-10" db="EMBL/GenBank/DDBJ databases">
        <authorList>
            <person name="Varghese N."/>
        </authorList>
    </citation>
    <scope>NUCLEOTIDE SEQUENCE [LARGE SCALE GENOMIC DNA]</scope>
    <source>
        <strain evidence="9">DSM 20406</strain>
    </source>
</reference>
<dbReference type="SUPFAM" id="SSF55120">
    <property type="entry name" value="Pseudouridine synthase"/>
    <property type="match status" value="1"/>
</dbReference>
<feature type="domain" description="Pseudouridine synthase II N-terminal" evidence="6">
    <location>
        <begin position="24"/>
        <end position="170"/>
    </location>
</feature>
<comment type="catalytic activity">
    <reaction evidence="1 5">
        <text>uridine(55) in tRNA = pseudouridine(55) in tRNA</text>
        <dbReference type="Rhea" id="RHEA:42532"/>
        <dbReference type="Rhea" id="RHEA-COMP:10101"/>
        <dbReference type="Rhea" id="RHEA-COMP:10102"/>
        <dbReference type="ChEBI" id="CHEBI:65314"/>
        <dbReference type="ChEBI" id="CHEBI:65315"/>
        <dbReference type="EC" id="5.4.99.25"/>
    </reaction>
</comment>
<dbReference type="STRING" id="322505.SAMN04487836_10842"/>
<feature type="active site" description="Nucleophile" evidence="5">
    <location>
        <position position="39"/>
    </location>
</feature>
<dbReference type="GO" id="GO:0031119">
    <property type="term" value="P:tRNA pseudouridine synthesis"/>
    <property type="evidence" value="ECO:0007669"/>
    <property type="project" value="UniProtKB-UniRule"/>
</dbReference>
<dbReference type="CDD" id="cd02573">
    <property type="entry name" value="PseudoU_synth_EcTruB"/>
    <property type="match status" value="1"/>
</dbReference>
<dbReference type="GO" id="GO:0160148">
    <property type="term" value="F:tRNA pseudouridine(55) synthase activity"/>
    <property type="evidence" value="ECO:0007669"/>
    <property type="project" value="UniProtKB-EC"/>
</dbReference>
<dbReference type="InterPro" id="IPR014780">
    <property type="entry name" value="tRNA_psdUridine_synth_TruB"/>
</dbReference>
<comment type="function">
    <text evidence="5">Responsible for synthesis of pseudouridine from uracil-55 in the psi GC loop of transfer RNAs.</text>
</comment>
<evidence type="ECO:0000259" key="7">
    <source>
        <dbReference type="Pfam" id="PF16198"/>
    </source>
</evidence>
<evidence type="ECO:0000256" key="1">
    <source>
        <dbReference type="ARBA" id="ARBA00000385"/>
    </source>
</evidence>
<dbReference type="InterPro" id="IPR020103">
    <property type="entry name" value="PsdUridine_synth_cat_dom_sf"/>
</dbReference>
<keyword evidence="9" id="KW-1185">Reference proteome</keyword>
<dbReference type="RefSeq" id="WP_074732573.1">
    <property type="nucleotide sequence ID" value="NZ_CADCIG010000019.1"/>
</dbReference>
<dbReference type="PANTHER" id="PTHR13767">
    <property type="entry name" value="TRNA-PSEUDOURIDINE SYNTHASE"/>
    <property type="match status" value="1"/>
</dbReference>
<evidence type="ECO:0000256" key="2">
    <source>
        <dbReference type="ARBA" id="ARBA00005642"/>
    </source>
</evidence>
<name>A0A1H6W4D9_9FIRM</name>
<evidence type="ECO:0000256" key="4">
    <source>
        <dbReference type="ARBA" id="ARBA00023235"/>
    </source>
</evidence>
<dbReference type="EC" id="5.4.99.25" evidence="5"/>
<feature type="domain" description="tRNA pseudouridylate synthase B C-terminal" evidence="7">
    <location>
        <begin position="171"/>
        <end position="215"/>
    </location>
</feature>
<accession>A0A1H6W4D9</accession>
<proteinExistence type="inferred from homology"/>
<evidence type="ECO:0000259" key="6">
    <source>
        <dbReference type="Pfam" id="PF01509"/>
    </source>
</evidence>
<dbReference type="HAMAP" id="MF_01080">
    <property type="entry name" value="TruB_bact"/>
    <property type="match status" value="1"/>
</dbReference>
<keyword evidence="3 5" id="KW-0819">tRNA processing</keyword>
<evidence type="ECO:0000313" key="9">
    <source>
        <dbReference type="Proteomes" id="UP000183028"/>
    </source>
</evidence>
<dbReference type="Pfam" id="PF01509">
    <property type="entry name" value="TruB_N"/>
    <property type="match status" value="1"/>
</dbReference>
<gene>
    <name evidence="5" type="primary">truB</name>
    <name evidence="8" type="ORF">SAMN04487834_105610</name>
</gene>
<dbReference type="PANTHER" id="PTHR13767:SF2">
    <property type="entry name" value="PSEUDOURIDYLATE SYNTHASE TRUB1"/>
    <property type="match status" value="1"/>
</dbReference>
<dbReference type="GO" id="GO:0003723">
    <property type="term" value="F:RNA binding"/>
    <property type="evidence" value="ECO:0007669"/>
    <property type="project" value="InterPro"/>
</dbReference>
<evidence type="ECO:0000256" key="3">
    <source>
        <dbReference type="ARBA" id="ARBA00022694"/>
    </source>
</evidence>
<dbReference type="EMBL" id="FNYK01000056">
    <property type="protein sequence ID" value="SEJ10114.1"/>
    <property type="molecule type" value="Genomic_DNA"/>
</dbReference>
<dbReference type="Proteomes" id="UP000183028">
    <property type="component" value="Unassembled WGS sequence"/>
</dbReference>
<comment type="similarity">
    <text evidence="2 5">Belongs to the pseudouridine synthase TruB family. Type 1 subfamily.</text>
</comment>
<dbReference type="Pfam" id="PF16198">
    <property type="entry name" value="TruB_C_2"/>
    <property type="match status" value="1"/>
</dbReference>
<dbReference type="AlphaFoldDB" id="A0A1H6W4D9"/>
<dbReference type="OrthoDB" id="9802309at2"/>
<dbReference type="GO" id="GO:1990481">
    <property type="term" value="P:mRNA pseudouridine synthesis"/>
    <property type="evidence" value="ECO:0007669"/>
    <property type="project" value="TreeGrafter"/>
</dbReference>
<evidence type="ECO:0000256" key="5">
    <source>
        <dbReference type="HAMAP-Rule" id="MF_01080"/>
    </source>
</evidence>
<keyword evidence="4 5" id="KW-0413">Isomerase</keyword>